<evidence type="ECO:0000313" key="3">
    <source>
        <dbReference type="Proteomes" id="UP000235589"/>
    </source>
</evidence>
<dbReference type="AlphaFoldDB" id="A0A2K9P4E6"/>
<gene>
    <name evidence="2" type="ORF">B9O19_01991</name>
</gene>
<name>A0A2K9P4E6_9FIRM</name>
<dbReference type="InterPro" id="IPR031629">
    <property type="entry name" value="DpaA_N"/>
</dbReference>
<dbReference type="InterPro" id="IPR036291">
    <property type="entry name" value="NAD(P)-bd_dom_sf"/>
</dbReference>
<dbReference type="RefSeq" id="WP_102366273.1">
    <property type="nucleotide sequence ID" value="NZ_CP020991.1"/>
</dbReference>
<accession>A0A2K9P4E6</accession>
<sequence length="297" mass="32277">MSKYSTFAFIGGDRRQIYVILGFAKDGYSVNVIGIDSDELLGKKNITVCNDLAQAVNNADFIVLPVPYSSILDNENINTPLSETKIKISDLFEPPILLDKKLILAGKVDERLTALSHLNGAGVVDYMKREELAVLNAIPTAEGAVKIAMEELPVTLHGSNCLCTGFGRVGKILCHTLSGLGTNVTVAVRKQSDLAYIKAYGYNGADITKPLTDPRKYDVVFNTVPKMIINGSMLRQLREDCLIIDLASKPGGVDFESAKRLGRNVIWALSLPGKTAPLTAGNIIRDTINNILNEQAR</sequence>
<protein>
    <submittedName>
        <fullName evidence="2">Dipicolinate synthase subunit A</fullName>
    </submittedName>
</protein>
<evidence type="ECO:0000313" key="2">
    <source>
        <dbReference type="EMBL" id="AUO20135.1"/>
    </source>
</evidence>
<dbReference type="Pfam" id="PF16924">
    <property type="entry name" value="DpaA_N"/>
    <property type="match status" value="1"/>
</dbReference>
<dbReference type="NCBIfam" id="NF006162">
    <property type="entry name" value="PRK08306.1"/>
    <property type="match status" value="1"/>
</dbReference>
<evidence type="ECO:0000259" key="1">
    <source>
        <dbReference type="Pfam" id="PF16924"/>
    </source>
</evidence>
<dbReference type="Proteomes" id="UP000235589">
    <property type="component" value="Chromosome"/>
</dbReference>
<dbReference type="KEGG" id="mpec:B9O19_01991"/>
<dbReference type="Gene3D" id="3.40.50.720">
    <property type="entry name" value="NAD(P)-binding Rossmann-like Domain"/>
    <property type="match status" value="1"/>
</dbReference>
<proteinExistence type="predicted"/>
<dbReference type="GeneID" id="98063368"/>
<organism evidence="2 3">
    <name type="scientific">Monoglobus pectinilyticus</name>
    <dbReference type="NCBI Taxonomy" id="1981510"/>
    <lineage>
        <taxon>Bacteria</taxon>
        <taxon>Bacillati</taxon>
        <taxon>Bacillota</taxon>
        <taxon>Clostridia</taxon>
        <taxon>Monoglobales</taxon>
        <taxon>Monoglobaceae</taxon>
        <taxon>Monoglobus</taxon>
    </lineage>
</organism>
<dbReference type="EMBL" id="CP020991">
    <property type="protein sequence ID" value="AUO20135.1"/>
    <property type="molecule type" value="Genomic_DNA"/>
</dbReference>
<keyword evidence="3" id="KW-1185">Reference proteome</keyword>
<dbReference type="SUPFAM" id="SSF51735">
    <property type="entry name" value="NAD(P)-binding Rossmann-fold domains"/>
    <property type="match status" value="1"/>
</dbReference>
<reference evidence="2 3" key="1">
    <citation type="submission" date="2017-04" db="EMBL/GenBank/DDBJ databases">
        <title>Monoglobus pectinilyticus 14 draft genome.</title>
        <authorList>
            <person name="Kim C."/>
            <person name="Rosendale D.I."/>
            <person name="Kelly W.J."/>
            <person name="Tannock G.W."/>
            <person name="Patchett M.L."/>
            <person name="Jordens J.Z."/>
        </authorList>
    </citation>
    <scope>NUCLEOTIDE SEQUENCE [LARGE SCALE GENOMIC DNA]</scope>
    <source>
        <strain evidence="2 3">14</strain>
    </source>
</reference>
<dbReference type="OrthoDB" id="8840764at2"/>
<feature type="domain" description="Dipicolinate synthase subunit A N-terminal" evidence="1">
    <location>
        <begin position="7"/>
        <end position="127"/>
    </location>
</feature>